<reference evidence="1" key="1">
    <citation type="journal article" date="2019" name="Sci. Rep.">
        <title>Draft genome of Tanacetum cinerariifolium, the natural source of mosquito coil.</title>
        <authorList>
            <person name="Yamashiro T."/>
            <person name="Shiraishi A."/>
            <person name="Satake H."/>
            <person name="Nakayama K."/>
        </authorList>
    </citation>
    <scope>NUCLEOTIDE SEQUENCE</scope>
</reference>
<organism evidence="1">
    <name type="scientific">Tanacetum cinerariifolium</name>
    <name type="common">Dalmatian daisy</name>
    <name type="synonym">Chrysanthemum cinerariifolium</name>
    <dbReference type="NCBI Taxonomy" id="118510"/>
    <lineage>
        <taxon>Eukaryota</taxon>
        <taxon>Viridiplantae</taxon>
        <taxon>Streptophyta</taxon>
        <taxon>Embryophyta</taxon>
        <taxon>Tracheophyta</taxon>
        <taxon>Spermatophyta</taxon>
        <taxon>Magnoliopsida</taxon>
        <taxon>eudicotyledons</taxon>
        <taxon>Gunneridae</taxon>
        <taxon>Pentapetalae</taxon>
        <taxon>asterids</taxon>
        <taxon>campanulids</taxon>
        <taxon>Asterales</taxon>
        <taxon>Asteraceae</taxon>
        <taxon>Asteroideae</taxon>
        <taxon>Anthemideae</taxon>
        <taxon>Anthemidinae</taxon>
        <taxon>Tanacetum</taxon>
    </lineage>
</organism>
<name>A0A699XEZ8_TANCI</name>
<dbReference type="EMBL" id="BKCJ011853467">
    <property type="protein sequence ID" value="GFD58475.1"/>
    <property type="molecule type" value="Genomic_DNA"/>
</dbReference>
<sequence>GFLFLFPDALISSEFAAGVGVAEPAVRGAPFPFVVAVFFGFSSGPREIRRRFVLASSCCHQ</sequence>
<comment type="caution">
    <text evidence="1">The sequence shown here is derived from an EMBL/GenBank/DDBJ whole genome shotgun (WGS) entry which is preliminary data.</text>
</comment>
<feature type="non-terminal residue" evidence="1">
    <location>
        <position position="1"/>
    </location>
</feature>
<protein>
    <submittedName>
        <fullName evidence="1">Uncharacterized protein</fullName>
    </submittedName>
</protein>
<dbReference type="AlphaFoldDB" id="A0A699XEZ8"/>
<gene>
    <name evidence="1" type="ORF">Tci_930444</name>
</gene>
<proteinExistence type="predicted"/>
<evidence type="ECO:0000313" key="1">
    <source>
        <dbReference type="EMBL" id="GFD58475.1"/>
    </source>
</evidence>
<accession>A0A699XEZ8</accession>